<accession>A0A7G3ZG50</accession>
<evidence type="ECO:0000313" key="1">
    <source>
        <dbReference type="EMBL" id="QLL32486.1"/>
    </source>
</evidence>
<proteinExistence type="predicted"/>
<organism evidence="1 2">
    <name type="scientific">Torulaspora globosa</name>
    <dbReference type="NCBI Taxonomy" id="48254"/>
    <lineage>
        <taxon>Eukaryota</taxon>
        <taxon>Fungi</taxon>
        <taxon>Dikarya</taxon>
        <taxon>Ascomycota</taxon>
        <taxon>Saccharomycotina</taxon>
        <taxon>Saccharomycetes</taxon>
        <taxon>Saccharomycetales</taxon>
        <taxon>Saccharomycetaceae</taxon>
        <taxon>Torulaspora</taxon>
    </lineage>
</organism>
<dbReference type="OrthoDB" id="10367385at2759"/>
<keyword evidence="2" id="KW-1185">Reference proteome</keyword>
<reference evidence="1 2" key="1">
    <citation type="submission" date="2020-06" db="EMBL/GenBank/DDBJ databases">
        <title>The yeast mating-type switching endonuclease HO is a domesticated member of an unorthodox homing genetic element family.</title>
        <authorList>
            <person name="Coughlan A.Y."/>
            <person name="Lombardi L."/>
            <person name="Braun-Galleani S."/>
            <person name="Martos A.R."/>
            <person name="Galeote V."/>
            <person name="Bigey F."/>
            <person name="Dequin S."/>
            <person name="Byrne K.P."/>
            <person name="Wolfe K.H."/>
        </authorList>
    </citation>
    <scope>NUCLEOTIDE SEQUENCE [LARGE SCALE GENOMIC DNA]</scope>
    <source>
        <strain evidence="1 2">CBS764</strain>
    </source>
</reference>
<dbReference type="EMBL" id="CP059248">
    <property type="protein sequence ID" value="QLL32486.1"/>
    <property type="molecule type" value="Genomic_DNA"/>
</dbReference>
<dbReference type="RefSeq" id="XP_037139161.1">
    <property type="nucleotide sequence ID" value="XM_037283265.1"/>
</dbReference>
<name>A0A7G3ZG50_9SACH</name>
<protein>
    <submittedName>
        <fullName evidence="1">Uncharacterized protein</fullName>
    </submittedName>
</protein>
<gene>
    <name evidence="1" type="ORF">HG536_0C06560</name>
</gene>
<dbReference type="Proteomes" id="UP000515788">
    <property type="component" value="Chromosome 3"/>
</dbReference>
<dbReference type="GeneID" id="59325622"/>
<dbReference type="KEGG" id="tgb:HG536_0C06560"/>
<dbReference type="AlphaFoldDB" id="A0A7G3ZG50"/>
<sequence>MTSELARLMGLYHASTMGNLVSLVTTQDVRLTKRSWFQLVRSPISNTFGAASAWGNFLRFCVDCPPNDEHCYGSLYCVCSAISTVYSTAMAYYEWAVFVTAVVKRDGTLPTDMFQFSSGNLTLDFEHAHTVQKRDQEISIRNVTALIAGKPKFLLDLGHSEGVTTASLELHPSLVHNATALRKRDWQDDGHQYSSGGGLKFNVCPVHPEHHLTVQYDWDAVWADDYDHLGDYMAYYNVDMAAIDMNDYQPGGWRTLMHTGKLIFEEDIGFGTNFETCDRDAFSGIAH</sequence>
<evidence type="ECO:0000313" key="2">
    <source>
        <dbReference type="Proteomes" id="UP000515788"/>
    </source>
</evidence>